<name>A2F4N5_TRIV3</name>
<dbReference type="Proteomes" id="UP000001542">
    <property type="component" value="Unassembled WGS sequence"/>
</dbReference>
<dbReference type="InParanoid" id="A2F4N5"/>
<reference evidence="1" key="1">
    <citation type="submission" date="2006-10" db="EMBL/GenBank/DDBJ databases">
        <authorList>
            <person name="Amadeo P."/>
            <person name="Zhao Q."/>
            <person name="Wortman J."/>
            <person name="Fraser-Liggett C."/>
            <person name="Carlton J."/>
        </authorList>
    </citation>
    <scope>NUCLEOTIDE SEQUENCE</scope>
    <source>
        <strain evidence="1">G3</strain>
    </source>
</reference>
<dbReference type="KEGG" id="tva:4757959"/>
<dbReference type="RefSeq" id="XP_001313069.1">
    <property type="nucleotide sequence ID" value="XM_001313068.1"/>
</dbReference>
<organism evidence="1 2">
    <name type="scientific">Trichomonas vaginalis (strain ATCC PRA-98 / G3)</name>
    <dbReference type="NCBI Taxonomy" id="412133"/>
    <lineage>
        <taxon>Eukaryota</taxon>
        <taxon>Metamonada</taxon>
        <taxon>Parabasalia</taxon>
        <taxon>Trichomonadida</taxon>
        <taxon>Trichomonadidae</taxon>
        <taxon>Trichomonas</taxon>
    </lineage>
</organism>
<reference evidence="1" key="2">
    <citation type="journal article" date="2007" name="Science">
        <title>Draft genome sequence of the sexually transmitted pathogen Trichomonas vaginalis.</title>
        <authorList>
            <person name="Carlton J.M."/>
            <person name="Hirt R.P."/>
            <person name="Silva J.C."/>
            <person name="Delcher A.L."/>
            <person name="Schatz M."/>
            <person name="Zhao Q."/>
            <person name="Wortman J.R."/>
            <person name="Bidwell S.L."/>
            <person name="Alsmark U.C.M."/>
            <person name="Besteiro S."/>
            <person name="Sicheritz-Ponten T."/>
            <person name="Noel C.J."/>
            <person name="Dacks J.B."/>
            <person name="Foster P.G."/>
            <person name="Simillion C."/>
            <person name="Van de Peer Y."/>
            <person name="Miranda-Saavedra D."/>
            <person name="Barton G.J."/>
            <person name="Westrop G.D."/>
            <person name="Mueller S."/>
            <person name="Dessi D."/>
            <person name="Fiori P.L."/>
            <person name="Ren Q."/>
            <person name="Paulsen I."/>
            <person name="Zhang H."/>
            <person name="Bastida-Corcuera F.D."/>
            <person name="Simoes-Barbosa A."/>
            <person name="Brown M.T."/>
            <person name="Hayes R.D."/>
            <person name="Mukherjee M."/>
            <person name="Okumura C.Y."/>
            <person name="Schneider R."/>
            <person name="Smith A.J."/>
            <person name="Vanacova S."/>
            <person name="Villalvazo M."/>
            <person name="Haas B.J."/>
            <person name="Pertea M."/>
            <person name="Feldblyum T.V."/>
            <person name="Utterback T.R."/>
            <person name="Shu C.L."/>
            <person name="Osoegawa K."/>
            <person name="de Jong P.J."/>
            <person name="Hrdy I."/>
            <person name="Horvathova L."/>
            <person name="Zubacova Z."/>
            <person name="Dolezal P."/>
            <person name="Malik S.B."/>
            <person name="Logsdon J.M. Jr."/>
            <person name="Henze K."/>
            <person name="Gupta A."/>
            <person name="Wang C.C."/>
            <person name="Dunne R.L."/>
            <person name="Upcroft J.A."/>
            <person name="Upcroft P."/>
            <person name="White O."/>
            <person name="Salzberg S.L."/>
            <person name="Tang P."/>
            <person name="Chiu C.-H."/>
            <person name="Lee Y.-S."/>
            <person name="Embley T.M."/>
            <person name="Coombs G.H."/>
            <person name="Mottram J.C."/>
            <person name="Tachezy J."/>
            <person name="Fraser-Liggett C.M."/>
            <person name="Johnson P.J."/>
        </authorList>
    </citation>
    <scope>NUCLEOTIDE SEQUENCE [LARGE SCALE GENOMIC DNA]</scope>
    <source>
        <strain evidence="1">G3</strain>
    </source>
</reference>
<evidence type="ECO:0000313" key="1">
    <source>
        <dbReference type="EMBL" id="EAY00140.1"/>
    </source>
</evidence>
<keyword evidence="2" id="KW-1185">Reference proteome</keyword>
<proteinExistence type="predicted"/>
<accession>A2F4N5</accession>
<gene>
    <name evidence="1" type="ORF">TVAG_330690</name>
</gene>
<dbReference type="VEuPathDB" id="TrichDB:TVAGG3_0583580"/>
<evidence type="ECO:0000313" key="2">
    <source>
        <dbReference type="Proteomes" id="UP000001542"/>
    </source>
</evidence>
<dbReference type="AlphaFoldDB" id="A2F4N5"/>
<sequence>MSDLDVDPNEYNKLRSIYKYYIDSYIALHQLKTDKEEELNKIYKMIKT</sequence>
<dbReference type="EMBL" id="DS113612">
    <property type="protein sequence ID" value="EAY00140.1"/>
    <property type="molecule type" value="Genomic_DNA"/>
</dbReference>
<protein>
    <submittedName>
        <fullName evidence="1">Uncharacterized protein</fullName>
    </submittedName>
</protein>